<keyword evidence="3" id="KW-0010">Activator</keyword>
<dbReference type="PANTHER" id="PTHR30204">
    <property type="entry name" value="REDOX-CYCLING DRUG-SENSING TRANSCRIPTIONAL ACTIVATOR SOXR"/>
    <property type="match status" value="1"/>
</dbReference>
<dbReference type="PROSITE" id="PS50937">
    <property type="entry name" value="HTH_MERR_2"/>
    <property type="match status" value="1"/>
</dbReference>
<dbReference type="Gene3D" id="1.10.490.50">
    <property type="entry name" value="Antibiotic binding domain of TipA-like multidrug resistance regulators"/>
    <property type="match status" value="1"/>
</dbReference>
<gene>
    <name evidence="6" type="ORF">CE91St30_25900</name>
</gene>
<protein>
    <submittedName>
        <fullName evidence="6">MerR family transcriptional regulator</fullName>
    </submittedName>
</protein>
<organism evidence="6 7">
    <name type="scientific">Raoultibacter timonensis</name>
    <dbReference type="NCBI Taxonomy" id="1907662"/>
    <lineage>
        <taxon>Bacteria</taxon>
        <taxon>Bacillati</taxon>
        <taxon>Actinomycetota</taxon>
        <taxon>Coriobacteriia</taxon>
        <taxon>Eggerthellales</taxon>
        <taxon>Eggerthellaceae</taxon>
        <taxon>Raoultibacter</taxon>
    </lineage>
</organism>
<feature type="domain" description="HTH merR-type" evidence="5">
    <location>
        <begin position="25"/>
        <end position="93"/>
    </location>
</feature>
<dbReference type="Proteomes" id="UP001320544">
    <property type="component" value="Chromosome"/>
</dbReference>
<dbReference type="InterPro" id="IPR000551">
    <property type="entry name" value="MerR-type_HTH_dom"/>
</dbReference>
<keyword evidence="4" id="KW-0804">Transcription</keyword>
<evidence type="ECO:0000313" key="7">
    <source>
        <dbReference type="Proteomes" id="UP001320544"/>
    </source>
</evidence>
<dbReference type="InterPro" id="IPR009061">
    <property type="entry name" value="DNA-bd_dom_put_sf"/>
</dbReference>
<reference evidence="6 7" key="1">
    <citation type="submission" date="2022-01" db="EMBL/GenBank/DDBJ databases">
        <title>Novel bile acid biosynthetic pathways are enriched in the microbiome of centenarians.</title>
        <authorList>
            <person name="Sato Y."/>
            <person name="Atarashi K."/>
            <person name="Plichta R.D."/>
            <person name="Arai Y."/>
            <person name="Sasajima S."/>
            <person name="Kearney M.S."/>
            <person name="Suda W."/>
            <person name="Takeshita K."/>
            <person name="Sasaki T."/>
            <person name="Okamoto S."/>
            <person name="Skelly N.A."/>
            <person name="Okamura Y."/>
            <person name="Vlamakis H."/>
            <person name="Li Y."/>
            <person name="Tanoue T."/>
            <person name="Takei H."/>
            <person name="Nittono H."/>
            <person name="Narushima S."/>
            <person name="Irie J."/>
            <person name="Itoh H."/>
            <person name="Moriya K."/>
            <person name="Sugiura Y."/>
            <person name="Suematsu M."/>
            <person name="Moritoki N."/>
            <person name="Shibata S."/>
            <person name="Littman R.D."/>
            <person name="Fischbach A.M."/>
            <person name="Uwamino Y."/>
            <person name="Inoue T."/>
            <person name="Honda A."/>
            <person name="Hattori M."/>
            <person name="Murai T."/>
            <person name="Xavier J.R."/>
            <person name="Hirose N."/>
            <person name="Honda K."/>
        </authorList>
    </citation>
    <scope>NUCLEOTIDE SEQUENCE [LARGE SCALE GENOMIC DNA]</scope>
    <source>
        <strain evidence="6 7">CE91-St30</strain>
    </source>
</reference>
<evidence type="ECO:0000259" key="5">
    <source>
        <dbReference type="PROSITE" id="PS50937"/>
    </source>
</evidence>
<dbReference type="PANTHER" id="PTHR30204:SF90">
    <property type="entry name" value="HTH-TYPE TRANSCRIPTIONAL ACTIVATOR MTA"/>
    <property type="match status" value="1"/>
</dbReference>
<dbReference type="Gene3D" id="1.10.1660.10">
    <property type="match status" value="1"/>
</dbReference>
<evidence type="ECO:0000256" key="2">
    <source>
        <dbReference type="ARBA" id="ARBA00023125"/>
    </source>
</evidence>
<evidence type="ECO:0000256" key="4">
    <source>
        <dbReference type="ARBA" id="ARBA00023163"/>
    </source>
</evidence>
<dbReference type="EMBL" id="AP025564">
    <property type="protein sequence ID" value="BDE97257.1"/>
    <property type="molecule type" value="Genomic_DNA"/>
</dbReference>
<keyword evidence="1" id="KW-0805">Transcription regulation</keyword>
<keyword evidence="7" id="KW-1185">Reference proteome</keyword>
<accession>A0ABN6MKL2</accession>
<dbReference type="CDD" id="cd01106">
    <property type="entry name" value="HTH_TipAL-Mta"/>
    <property type="match status" value="1"/>
</dbReference>
<evidence type="ECO:0000256" key="1">
    <source>
        <dbReference type="ARBA" id="ARBA00023015"/>
    </source>
</evidence>
<dbReference type="PRINTS" id="PR00040">
    <property type="entry name" value="HTHMERR"/>
</dbReference>
<dbReference type="Pfam" id="PF07739">
    <property type="entry name" value="TipAS"/>
    <property type="match status" value="1"/>
</dbReference>
<name>A0ABN6MKL2_9ACTN</name>
<dbReference type="SUPFAM" id="SSF89082">
    <property type="entry name" value="Antibiotic binding domain of TipA-like multidrug resistance regulators"/>
    <property type="match status" value="1"/>
</dbReference>
<dbReference type="InterPro" id="IPR036244">
    <property type="entry name" value="TipA-like_antibiotic-bd"/>
</dbReference>
<proteinExistence type="predicted"/>
<dbReference type="InterPro" id="IPR012925">
    <property type="entry name" value="TipAS_dom"/>
</dbReference>
<dbReference type="RefSeq" id="WP_244386456.1">
    <property type="nucleotide sequence ID" value="NZ_AP025564.1"/>
</dbReference>
<keyword evidence="2" id="KW-0238">DNA-binding</keyword>
<sequence>MAMRQSGPRGGEANAAGAAHDRNARYSVHELAELSGVSVRTLHHYDAIGLLKPQRAENNYRVYGAAEVDRLQQILLYREVGMGLSEISQVLDGSLFCAERALEGHLARLIEQRERTNVLIANVEKTIANKKGMLVMNDTEKFEGFKKKLVEDNERQYGTEARAAYGDEAVDASNAKVMGMSEEQYQAVQGIEAAMREALIAGMAEGDPAGEQAQRAADLHRQWLIAFWKDGQYSPAAHKGMVEMYVADERFRKYYEAMAPGAAEFLREAVLAYCS</sequence>
<dbReference type="SUPFAM" id="SSF46955">
    <property type="entry name" value="Putative DNA-binding domain"/>
    <property type="match status" value="1"/>
</dbReference>
<evidence type="ECO:0000256" key="3">
    <source>
        <dbReference type="ARBA" id="ARBA00023159"/>
    </source>
</evidence>
<dbReference type="Pfam" id="PF13411">
    <property type="entry name" value="MerR_1"/>
    <property type="match status" value="1"/>
</dbReference>
<evidence type="ECO:0000313" key="6">
    <source>
        <dbReference type="EMBL" id="BDE97257.1"/>
    </source>
</evidence>
<dbReference type="InterPro" id="IPR047057">
    <property type="entry name" value="MerR_fam"/>
</dbReference>
<dbReference type="SMART" id="SM00422">
    <property type="entry name" value="HTH_MERR"/>
    <property type="match status" value="1"/>
</dbReference>